<evidence type="ECO:0000256" key="3">
    <source>
        <dbReference type="ARBA" id="ARBA00022622"/>
    </source>
</evidence>
<protein>
    <submittedName>
        <fullName evidence="11">Lymphocyte antigen 6C1</fullName>
    </submittedName>
</protein>
<evidence type="ECO:0000256" key="7">
    <source>
        <dbReference type="ARBA" id="ARBA00023180"/>
    </source>
</evidence>
<keyword evidence="5" id="KW-0472">Membrane</keyword>
<gene>
    <name evidence="11" type="primary">LOC105992334</name>
</gene>
<keyword evidence="8" id="KW-0449">Lipoprotein</keyword>
<dbReference type="Proteomes" id="UP000081671">
    <property type="component" value="Unplaced"/>
</dbReference>
<dbReference type="InterPro" id="IPR051445">
    <property type="entry name" value="LY6H/LY6L_nAChR_modulators"/>
</dbReference>
<sequence>MAQQAVHPVPRSTSHASNLSCFQCFKAQSKNQCHPTKCQEGQQVCVSNEVTVFSRSRIRVLLSKRCALQCPNSNSVFQWSVATRLQGRITRRCCSQPLCNAALGLRALPGGLPLPVALSIAGTLW</sequence>
<evidence type="ECO:0000256" key="2">
    <source>
        <dbReference type="ARBA" id="ARBA00022475"/>
    </source>
</evidence>
<dbReference type="CDD" id="cd23551">
    <property type="entry name" value="TFP_LU_ECD_Ly6L"/>
    <property type="match status" value="1"/>
</dbReference>
<evidence type="ECO:0000313" key="10">
    <source>
        <dbReference type="Proteomes" id="UP000081671"/>
    </source>
</evidence>
<keyword evidence="4" id="KW-0732">Signal</keyword>
<name>A0A1S3FXR1_DIPOR</name>
<evidence type="ECO:0000256" key="4">
    <source>
        <dbReference type="ARBA" id="ARBA00022729"/>
    </source>
</evidence>
<dbReference type="GO" id="GO:0098552">
    <property type="term" value="C:side of membrane"/>
    <property type="evidence" value="ECO:0007669"/>
    <property type="project" value="UniProtKB-KW"/>
</dbReference>
<dbReference type="InterPro" id="IPR045860">
    <property type="entry name" value="Snake_toxin-like_sf"/>
</dbReference>
<keyword evidence="10" id="KW-1185">Reference proteome</keyword>
<evidence type="ECO:0000259" key="9">
    <source>
        <dbReference type="SMART" id="SM00134"/>
    </source>
</evidence>
<dbReference type="AlphaFoldDB" id="A0A1S3FXR1"/>
<dbReference type="GeneID" id="105992334"/>
<dbReference type="OrthoDB" id="9799742at2759"/>
<keyword evidence="6" id="KW-1015">Disulfide bond</keyword>
<evidence type="ECO:0000256" key="6">
    <source>
        <dbReference type="ARBA" id="ARBA00023157"/>
    </source>
</evidence>
<dbReference type="InParanoid" id="A0A1S3FXR1"/>
<accession>A0A1S3FXR1</accession>
<keyword evidence="7" id="KW-0325">Glycoprotein</keyword>
<dbReference type="KEGG" id="dord:105992334"/>
<dbReference type="SUPFAM" id="SSF57302">
    <property type="entry name" value="Snake toxin-like"/>
    <property type="match status" value="1"/>
</dbReference>
<dbReference type="InterPro" id="IPR016054">
    <property type="entry name" value="LY6_UPA_recep-like"/>
</dbReference>
<dbReference type="FunCoup" id="A0A1S3FXR1">
    <property type="interactions" value="224"/>
</dbReference>
<organism evidence="10 11">
    <name type="scientific">Dipodomys ordii</name>
    <name type="common">Ord's kangaroo rat</name>
    <dbReference type="NCBI Taxonomy" id="10020"/>
    <lineage>
        <taxon>Eukaryota</taxon>
        <taxon>Metazoa</taxon>
        <taxon>Chordata</taxon>
        <taxon>Craniata</taxon>
        <taxon>Vertebrata</taxon>
        <taxon>Euteleostomi</taxon>
        <taxon>Mammalia</taxon>
        <taxon>Eutheria</taxon>
        <taxon>Euarchontoglires</taxon>
        <taxon>Glires</taxon>
        <taxon>Rodentia</taxon>
        <taxon>Castorimorpha</taxon>
        <taxon>Heteromyidae</taxon>
        <taxon>Dipodomyinae</taxon>
        <taxon>Dipodomys</taxon>
    </lineage>
</organism>
<dbReference type="Pfam" id="PF00021">
    <property type="entry name" value="UPAR_LY6"/>
    <property type="match status" value="1"/>
</dbReference>
<comment type="subcellular location">
    <subcellularLocation>
        <location evidence="1">Cell membrane</location>
        <topology evidence="1">Lipid-anchor</topology>
        <topology evidence="1">GPI-anchor</topology>
    </subcellularLocation>
</comment>
<dbReference type="SMART" id="SM00134">
    <property type="entry name" value="LU"/>
    <property type="match status" value="1"/>
</dbReference>
<evidence type="ECO:0000256" key="8">
    <source>
        <dbReference type="ARBA" id="ARBA00023288"/>
    </source>
</evidence>
<feature type="domain" description="UPAR/Ly6" evidence="9">
    <location>
        <begin position="19"/>
        <end position="110"/>
    </location>
</feature>
<evidence type="ECO:0000256" key="5">
    <source>
        <dbReference type="ARBA" id="ARBA00023136"/>
    </source>
</evidence>
<evidence type="ECO:0000256" key="1">
    <source>
        <dbReference type="ARBA" id="ARBA00004609"/>
    </source>
</evidence>
<reference evidence="11" key="1">
    <citation type="submission" date="2025-08" db="UniProtKB">
        <authorList>
            <consortium name="RefSeq"/>
        </authorList>
    </citation>
    <scope>IDENTIFICATION</scope>
    <source>
        <tissue evidence="11">Kidney</tissue>
    </source>
</reference>
<proteinExistence type="predicted"/>
<dbReference type="PANTHER" id="PTHR32217:SF2">
    <property type="entry name" value="LYMPHOCYTE ANTIGEN 6L"/>
    <property type="match status" value="1"/>
</dbReference>
<dbReference type="PANTHER" id="PTHR32217">
    <property type="entry name" value="LYMPHOCYTE ANTIGEN 6H"/>
    <property type="match status" value="1"/>
</dbReference>
<keyword evidence="2" id="KW-1003">Cell membrane</keyword>
<evidence type="ECO:0000313" key="11">
    <source>
        <dbReference type="RefSeq" id="XP_012880627.1"/>
    </source>
</evidence>
<dbReference type="GO" id="GO:0005886">
    <property type="term" value="C:plasma membrane"/>
    <property type="evidence" value="ECO:0007669"/>
    <property type="project" value="UniProtKB-SubCell"/>
</dbReference>
<dbReference type="RefSeq" id="XP_012880627.1">
    <property type="nucleotide sequence ID" value="XM_013025173.1"/>
</dbReference>
<keyword evidence="3" id="KW-0336">GPI-anchor</keyword>
<dbReference type="Gene3D" id="2.10.60.10">
    <property type="entry name" value="CD59"/>
    <property type="match status" value="1"/>
</dbReference>